<feature type="transmembrane region" description="Helical" evidence="2">
    <location>
        <begin position="80"/>
        <end position="98"/>
    </location>
</feature>
<evidence type="ECO:0000313" key="4">
    <source>
        <dbReference type="Proteomes" id="UP000036958"/>
    </source>
</evidence>
<keyword evidence="4" id="KW-1185">Reference proteome</keyword>
<dbReference type="AlphaFoldDB" id="A0A0L8V2E0"/>
<protein>
    <submittedName>
        <fullName evidence="3">Uncharacterized protein</fullName>
    </submittedName>
</protein>
<feature type="compositionally biased region" description="Polar residues" evidence="1">
    <location>
        <begin position="1"/>
        <end position="16"/>
    </location>
</feature>
<comment type="caution">
    <text evidence="3">The sequence shown here is derived from an EMBL/GenBank/DDBJ whole genome shotgun (WGS) entry which is preliminary data.</text>
</comment>
<dbReference type="EMBL" id="LGIA01000222">
    <property type="protein sequence ID" value="KOH42591.1"/>
    <property type="molecule type" value="Genomic_DNA"/>
</dbReference>
<evidence type="ECO:0000256" key="1">
    <source>
        <dbReference type="SAM" id="MobiDB-lite"/>
    </source>
</evidence>
<accession>A0A0L8V2E0</accession>
<keyword evidence="2" id="KW-1133">Transmembrane helix</keyword>
<organism evidence="3 4">
    <name type="scientific">Sunxiuqinia dokdonensis</name>
    <dbReference type="NCBI Taxonomy" id="1409788"/>
    <lineage>
        <taxon>Bacteria</taxon>
        <taxon>Pseudomonadati</taxon>
        <taxon>Bacteroidota</taxon>
        <taxon>Bacteroidia</taxon>
        <taxon>Marinilabiliales</taxon>
        <taxon>Prolixibacteraceae</taxon>
        <taxon>Sunxiuqinia</taxon>
    </lineage>
</organism>
<evidence type="ECO:0000256" key="2">
    <source>
        <dbReference type="SAM" id="Phobius"/>
    </source>
</evidence>
<evidence type="ECO:0000313" key="3">
    <source>
        <dbReference type="EMBL" id="KOH42591.1"/>
    </source>
</evidence>
<name>A0A0L8V2E0_9BACT</name>
<keyword evidence="2" id="KW-0472">Membrane</keyword>
<proteinExistence type="predicted"/>
<dbReference type="STRING" id="1409788.NC99_45990"/>
<keyword evidence="2" id="KW-0812">Transmembrane</keyword>
<dbReference type="Proteomes" id="UP000036958">
    <property type="component" value="Unassembled WGS sequence"/>
</dbReference>
<sequence length="106" mass="12212">MSIKFQVSNSKFQATEGSPGEVGISNSKKITAEAQRRRVVFVSYFLFDVSYFILSEKLSIPLVNMNEFCIPKSPQRHKGAGWFLFLISYSMFLILFFLKKTFYSVC</sequence>
<feature type="transmembrane region" description="Helical" evidence="2">
    <location>
        <begin position="39"/>
        <end position="60"/>
    </location>
</feature>
<feature type="region of interest" description="Disordered" evidence="1">
    <location>
        <begin position="1"/>
        <end position="24"/>
    </location>
</feature>
<gene>
    <name evidence="3" type="ORF">NC99_45990</name>
</gene>
<reference evidence="4" key="1">
    <citation type="submission" date="2015-07" db="EMBL/GenBank/DDBJ databases">
        <title>Genome sequencing of Sunxiuqinia dokdonensis strain SK.</title>
        <authorList>
            <person name="Ahn S."/>
            <person name="Kim B.-C."/>
        </authorList>
    </citation>
    <scope>NUCLEOTIDE SEQUENCE [LARGE SCALE GENOMIC DNA]</scope>
    <source>
        <strain evidence="4">SK</strain>
    </source>
</reference>